<dbReference type="InterPro" id="IPR038590">
    <property type="entry name" value="YaeQ_sf"/>
</dbReference>
<gene>
    <name evidence="1" type="ORF">JFN90_08505</name>
</gene>
<evidence type="ECO:0000313" key="2">
    <source>
        <dbReference type="Proteomes" id="UP000641025"/>
    </source>
</evidence>
<dbReference type="InterPro" id="IPR009822">
    <property type="entry name" value="YaeQ"/>
</dbReference>
<dbReference type="RefSeq" id="WP_199394687.1">
    <property type="nucleotide sequence ID" value="NZ_JAEMHK010000005.1"/>
</dbReference>
<comment type="caution">
    <text evidence="1">The sequence shown here is derived from an EMBL/GenBank/DDBJ whole genome shotgun (WGS) entry which is preliminary data.</text>
</comment>
<dbReference type="SMART" id="SM01322">
    <property type="entry name" value="YaeQ"/>
    <property type="match status" value="1"/>
</dbReference>
<name>A0ABS0YQB3_9BACT</name>
<reference evidence="1 2" key="1">
    <citation type="submission" date="2020-12" db="EMBL/GenBank/DDBJ databases">
        <title>Geomonas sp. Red259, isolated from paddy soil.</title>
        <authorList>
            <person name="Xu Z."/>
            <person name="Zhang Z."/>
            <person name="Masuda Y."/>
            <person name="Itoh H."/>
            <person name="Senoo K."/>
        </authorList>
    </citation>
    <scope>NUCLEOTIDE SEQUENCE [LARGE SCALE GENOMIC DNA]</scope>
    <source>
        <strain evidence="1 2">Red259</strain>
    </source>
</reference>
<sequence length="181" mass="20381">MALPSTIYRASVQLSDLDRQVYADIQTTIAQHPSETAERLLARLLALALCYEEDLAFTKGIGSGDEPDLWSKGPDGRVKLWVEVGQPDPERLAKSCRHVERAFLFTFGANVSRWLTQHQPKLAQVKNLTVICLDFTFLGQLCDKLNRVINWSITVTEDNIYLTYDGQTIETSLKNICGPPR</sequence>
<dbReference type="EMBL" id="JAEMHK010000005">
    <property type="protein sequence ID" value="MBJ6800176.1"/>
    <property type="molecule type" value="Genomic_DNA"/>
</dbReference>
<dbReference type="InterPro" id="IPR011335">
    <property type="entry name" value="Restrct_endonuc-II-like"/>
</dbReference>
<dbReference type="PANTHER" id="PTHR38784:SF1">
    <property type="entry name" value="SUCROSE PHOSPHORYLASE"/>
    <property type="match status" value="1"/>
</dbReference>
<keyword evidence="2" id="KW-1185">Reference proteome</keyword>
<dbReference type="Proteomes" id="UP000641025">
    <property type="component" value="Unassembled WGS sequence"/>
</dbReference>
<dbReference type="Pfam" id="PF07152">
    <property type="entry name" value="YaeQ"/>
    <property type="match status" value="1"/>
</dbReference>
<protein>
    <submittedName>
        <fullName evidence="1">YaeQ family protein</fullName>
    </submittedName>
</protein>
<dbReference type="PANTHER" id="PTHR38784">
    <property type="entry name" value="SUCROSE PHOSPHORYLASE"/>
    <property type="match status" value="1"/>
</dbReference>
<organism evidence="1 2">
    <name type="scientific">Geomonas propionica</name>
    <dbReference type="NCBI Taxonomy" id="2798582"/>
    <lineage>
        <taxon>Bacteria</taxon>
        <taxon>Pseudomonadati</taxon>
        <taxon>Thermodesulfobacteriota</taxon>
        <taxon>Desulfuromonadia</taxon>
        <taxon>Geobacterales</taxon>
        <taxon>Geobacteraceae</taxon>
        <taxon>Geomonas</taxon>
    </lineage>
</organism>
<dbReference type="SUPFAM" id="SSF52980">
    <property type="entry name" value="Restriction endonuclease-like"/>
    <property type="match status" value="1"/>
</dbReference>
<evidence type="ECO:0000313" key="1">
    <source>
        <dbReference type="EMBL" id="MBJ6800176.1"/>
    </source>
</evidence>
<proteinExistence type="predicted"/>
<dbReference type="Gene3D" id="3.10.640.10">
    <property type="entry name" value="Restriction endonuclease-like alpha-beta roll domain"/>
    <property type="match status" value="1"/>
</dbReference>
<dbReference type="PIRSF" id="PIRSF011484">
    <property type="entry name" value="YaeQ"/>
    <property type="match status" value="1"/>
</dbReference>
<accession>A0ABS0YQB3</accession>